<sequence>MLPHKWDFRSDCSCKLFFFHLVHGQLFLPVS</sequence>
<protein>
    <submittedName>
        <fullName evidence="1">Uncharacterized protein</fullName>
    </submittedName>
</protein>
<accession>A0A0E9XS82</accession>
<organism evidence="1">
    <name type="scientific">Anguilla anguilla</name>
    <name type="common">European freshwater eel</name>
    <name type="synonym">Muraena anguilla</name>
    <dbReference type="NCBI Taxonomy" id="7936"/>
    <lineage>
        <taxon>Eukaryota</taxon>
        <taxon>Metazoa</taxon>
        <taxon>Chordata</taxon>
        <taxon>Craniata</taxon>
        <taxon>Vertebrata</taxon>
        <taxon>Euteleostomi</taxon>
        <taxon>Actinopterygii</taxon>
        <taxon>Neopterygii</taxon>
        <taxon>Teleostei</taxon>
        <taxon>Anguilliformes</taxon>
        <taxon>Anguillidae</taxon>
        <taxon>Anguilla</taxon>
    </lineage>
</organism>
<reference evidence="1" key="1">
    <citation type="submission" date="2014-11" db="EMBL/GenBank/DDBJ databases">
        <authorList>
            <person name="Amaro Gonzalez C."/>
        </authorList>
    </citation>
    <scope>NUCLEOTIDE SEQUENCE</scope>
</reference>
<name>A0A0E9XS82_ANGAN</name>
<dbReference type="EMBL" id="GBXM01003321">
    <property type="protein sequence ID" value="JAI05257.1"/>
    <property type="molecule type" value="Transcribed_RNA"/>
</dbReference>
<proteinExistence type="predicted"/>
<dbReference type="AlphaFoldDB" id="A0A0E9XS82"/>
<reference evidence="1" key="2">
    <citation type="journal article" date="2015" name="Fish Shellfish Immunol.">
        <title>Early steps in the European eel (Anguilla anguilla)-Vibrio vulnificus interaction in the gills: Role of the RtxA13 toxin.</title>
        <authorList>
            <person name="Callol A."/>
            <person name="Pajuelo D."/>
            <person name="Ebbesson L."/>
            <person name="Teles M."/>
            <person name="MacKenzie S."/>
            <person name="Amaro C."/>
        </authorList>
    </citation>
    <scope>NUCLEOTIDE SEQUENCE</scope>
</reference>
<evidence type="ECO:0000313" key="1">
    <source>
        <dbReference type="EMBL" id="JAI05257.1"/>
    </source>
</evidence>